<dbReference type="OrthoDB" id="430315at2759"/>
<reference evidence="3" key="2">
    <citation type="journal article" date="2023" name="Plants (Basel)">
        <title>Annotation of the Turnera subulata (Passifloraceae) Draft Genome Reveals the S-Locus Evolved after the Divergence of Turneroideae from Passifloroideae in a Stepwise Manner.</title>
        <authorList>
            <person name="Henning P.M."/>
            <person name="Roalson E.H."/>
            <person name="Mir W."/>
            <person name="McCubbin A.G."/>
            <person name="Shore J.S."/>
        </authorList>
    </citation>
    <scope>NUCLEOTIDE SEQUENCE</scope>
    <source>
        <strain evidence="3">F60SS</strain>
    </source>
</reference>
<organism evidence="3 4">
    <name type="scientific">Turnera subulata</name>
    <dbReference type="NCBI Taxonomy" id="218843"/>
    <lineage>
        <taxon>Eukaryota</taxon>
        <taxon>Viridiplantae</taxon>
        <taxon>Streptophyta</taxon>
        <taxon>Embryophyta</taxon>
        <taxon>Tracheophyta</taxon>
        <taxon>Spermatophyta</taxon>
        <taxon>Magnoliopsida</taxon>
        <taxon>eudicotyledons</taxon>
        <taxon>Gunneridae</taxon>
        <taxon>Pentapetalae</taxon>
        <taxon>rosids</taxon>
        <taxon>fabids</taxon>
        <taxon>Malpighiales</taxon>
        <taxon>Passifloraceae</taxon>
        <taxon>Turnera</taxon>
    </lineage>
</organism>
<comment type="caution">
    <text evidence="3">The sequence shown here is derived from an EMBL/GenBank/DDBJ whole genome shotgun (WGS) entry which is preliminary data.</text>
</comment>
<comment type="similarity">
    <text evidence="1">Belongs to the thaumatin family.</text>
</comment>
<dbReference type="InterPro" id="IPR001938">
    <property type="entry name" value="Thaumatin"/>
</dbReference>
<proteinExistence type="inferred from homology"/>
<accession>A0A9Q0JBB2</accession>
<name>A0A9Q0JBB2_9ROSI</name>
<evidence type="ECO:0000313" key="3">
    <source>
        <dbReference type="EMBL" id="KAJ4836281.1"/>
    </source>
</evidence>
<dbReference type="PROSITE" id="PS51367">
    <property type="entry name" value="THAUMATIN_2"/>
    <property type="match status" value="1"/>
</dbReference>
<feature type="signal peptide" evidence="2">
    <location>
        <begin position="1"/>
        <end position="23"/>
    </location>
</feature>
<keyword evidence="2" id="KW-0732">Signal</keyword>
<dbReference type="PANTHER" id="PTHR31048">
    <property type="entry name" value="OS03G0233200 PROTEIN"/>
    <property type="match status" value="1"/>
</dbReference>
<reference evidence="3" key="1">
    <citation type="submission" date="2022-02" db="EMBL/GenBank/DDBJ databases">
        <authorList>
            <person name="Henning P.M."/>
            <person name="McCubbin A.G."/>
            <person name="Shore J.S."/>
        </authorList>
    </citation>
    <scope>NUCLEOTIDE SEQUENCE</scope>
    <source>
        <strain evidence="3">F60SS</strain>
        <tissue evidence="3">Leaves</tissue>
    </source>
</reference>
<dbReference type="InterPro" id="IPR037176">
    <property type="entry name" value="Osmotin/thaumatin-like_sf"/>
</dbReference>
<evidence type="ECO:0000313" key="4">
    <source>
        <dbReference type="Proteomes" id="UP001141552"/>
    </source>
</evidence>
<keyword evidence="4" id="KW-1185">Reference proteome</keyword>
<dbReference type="SMART" id="SM00205">
    <property type="entry name" value="THN"/>
    <property type="match status" value="1"/>
</dbReference>
<evidence type="ECO:0000256" key="1">
    <source>
        <dbReference type="ARBA" id="ARBA00010607"/>
    </source>
</evidence>
<dbReference type="Gene3D" id="2.60.110.10">
    <property type="entry name" value="Thaumatin"/>
    <property type="match status" value="1"/>
</dbReference>
<dbReference type="Proteomes" id="UP001141552">
    <property type="component" value="Unassembled WGS sequence"/>
</dbReference>
<feature type="chain" id="PRO_5040195936" evidence="2">
    <location>
        <begin position="24"/>
        <end position="137"/>
    </location>
</feature>
<protein>
    <submittedName>
        <fullName evidence="3">Uncharacterized protein</fullName>
    </submittedName>
</protein>
<dbReference type="SUPFAM" id="SSF49870">
    <property type="entry name" value="Osmotin, thaumatin-like protein"/>
    <property type="match status" value="1"/>
</dbReference>
<evidence type="ECO:0000256" key="2">
    <source>
        <dbReference type="SAM" id="SignalP"/>
    </source>
</evidence>
<dbReference type="Pfam" id="PF00314">
    <property type="entry name" value="Thaumatin"/>
    <property type="match status" value="1"/>
</dbReference>
<dbReference type="AlphaFoldDB" id="A0A9Q0JBB2"/>
<gene>
    <name evidence="3" type="ORF">Tsubulata_041946</name>
</gene>
<sequence length="137" mass="14324">MPIPSHSRFFFLCMLTSLSTTDGTELILVAFIFQAAKKQPCKSLTSGQAESGPAKAATSTTTQAEALDKLETALDFLHCRGIGGVPPATLVEMTLGTSYSALHYYDVSLVDGFNVPVSMTPLGGGGADAESPPARLI</sequence>
<dbReference type="EMBL" id="JAKUCV010004168">
    <property type="protein sequence ID" value="KAJ4836281.1"/>
    <property type="molecule type" value="Genomic_DNA"/>
</dbReference>